<keyword evidence="3" id="KW-1185">Reference proteome</keyword>
<dbReference type="AlphaFoldDB" id="A0A448Z084"/>
<dbReference type="SUPFAM" id="SSF51197">
    <property type="entry name" value="Clavaminate synthase-like"/>
    <property type="match status" value="1"/>
</dbReference>
<proteinExistence type="predicted"/>
<evidence type="ECO:0000313" key="3">
    <source>
        <dbReference type="Proteomes" id="UP000291116"/>
    </source>
</evidence>
<gene>
    <name evidence="2" type="ORF">PSNMU_V1.4_AUG-EV-PASAV3_0021050</name>
</gene>
<dbReference type="PANTHER" id="PTHR37563:SF2">
    <property type="entry name" value="PHYTANOYL-COA DIOXYGENASE FAMILY PROTEIN (AFU_ORTHOLOGUE AFUA_2G03330)"/>
    <property type="match status" value="1"/>
</dbReference>
<dbReference type="EMBL" id="CAACVS010000057">
    <property type="protein sequence ID" value="VEU35369.1"/>
    <property type="molecule type" value="Genomic_DNA"/>
</dbReference>
<reference evidence="2 3" key="1">
    <citation type="submission" date="2019-01" db="EMBL/GenBank/DDBJ databases">
        <authorList>
            <person name="Ferrante I. M."/>
        </authorList>
    </citation>
    <scope>NUCLEOTIDE SEQUENCE [LARGE SCALE GENOMIC DNA]</scope>
    <source>
        <strain evidence="2 3">B856</strain>
    </source>
</reference>
<evidence type="ECO:0000256" key="1">
    <source>
        <dbReference type="SAM" id="MobiDB-lite"/>
    </source>
</evidence>
<dbReference type="OrthoDB" id="43629at2759"/>
<sequence length="435" mass="47496">MGPGHNAAIALDRHHEDAGGVPTMLLSAFLGTEHEEARFSPEQFAAFLQDAFNEYRSKNATNVNVEYRCEVWASAPAPLPLTKVGGDSIAADKTSNHPKHRSLRVLRSEFRTKGLCVLPGVLSCSETTNDDDDHDSSVLERVQSLVHWHIQTAEAAIAKNHPQILLGEDSFLFREMASRSKQRFDLLVPRDTELYKLVRERVFGSEGEMAEAGGGIGSRNAFASELLQRLFLDRDEAGASEGSAAAADWDMDLSVVYSKPGANHQGWHADGAHADGAPDAGWSSECEPGSSNGSTGDAFALSLAAPYALCWFVPLVDLDHTVGFTQFWPGSHRHRALVGFGPFAEVAGATWDRIVPAGDPVCYDYRLLHRGMPNKSDALVAKANGGGESTPLPPPFIAGYFRPPYRPVLQLLCRRTWYKEKNNYGSESIYEPSSL</sequence>
<dbReference type="Gene3D" id="2.60.120.620">
    <property type="entry name" value="q2cbj1_9rhob like domain"/>
    <property type="match status" value="1"/>
</dbReference>
<feature type="compositionally biased region" description="Low complexity" evidence="1">
    <location>
        <begin position="267"/>
        <end position="282"/>
    </location>
</feature>
<dbReference type="InterPro" id="IPR051961">
    <property type="entry name" value="Fungal_Metabolite_Diox"/>
</dbReference>
<dbReference type="PANTHER" id="PTHR37563">
    <property type="entry name" value="PHYTANOYL-COA DIOXYGENASE FAMILY PROTEIN (AFU_ORTHOLOGUE AFUA_2G03330)"/>
    <property type="match status" value="1"/>
</dbReference>
<accession>A0A448Z084</accession>
<feature type="region of interest" description="Disordered" evidence="1">
    <location>
        <begin position="267"/>
        <end position="289"/>
    </location>
</feature>
<organism evidence="2 3">
    <name type="scientific">Pseudo-nitzschia multistriata</name>
    <dbReference type="NCBI Taxonomy" id="183589"/>
    <lineage>
        <taxon>Eukaryota</taxon>
        <taxon>Sar</taxon>
        <taxon>Stramenopiles</taxon>
        <taxon>Ochrophyta</taxon>
        <taxon>Bacillariophyta</taxon>
        <taxon>Bacillariophyceae</taxon>
        <taxon>Bacillariophycidae</taxon>
        <taxon>Bacillariales</taxon>
        <taxon>Bacillariaceae</taxon>
        <taxon>Pseudo-nitzschia</taxon>
    </lineage>
</organism>
<dbReference type="Proteomes" id="UP000291116">
    <property type="component" value="Unassembled WGS sequence"/>
</dbReference>
<protein>
    <submittedName>
        <fullName evidence="2">Uncharacterized protein</fullName>
    </submittedName>
</protein>
<evidence type="ECO:0000313" key="2">
    <source>
        <dbReference type="EMBL" id="VEU35369.1"/>
    </source>
</evidence>
<name>A0A448Z084_9STRA</name>